<evidence type="ECO:0000313" key="10">
    <source>
        <dbReference type="Proteomes" id="UP000552038"/>
    </source>
</evidence>
<dbReference type="SUPFAM" id="SSF88659">
    <property type="entry name" value="Sigma3 and sigma4 domains of RNA polymerase sigma factors"/>
    <property type="match status" value="1"/>
</dbReference>
<comment type="similarity">
    <text evidence="1">Belongs to the sigma-70 factor family. ECF subfamily.</text>
</comment>
<evidence type="ECO:0000256" key="1">
    <source>
        <dbReference type="ARBA" id="ARBA00010641"/>
    </source>
</evidence>
<dbReference type="RefSeq" id="WP_163979784.1">
    <property type="nucleotide sequence ID" value="NZ_JABFOR010000056.1"/>
</dbReference>
<reference evidence="8 11" key="2">
    <citation type="submission" date="2022-05" db="EMBL/GenBank/DDBJ databases">
        <title>Genome Sequencing of Bee-Associated Microbes.</title>
        <authorList>
            <person name="Dunlap C."/>
        </authorList>
    </citation>
    <scope>NUCLEOTIDE SEQUENCE [LARGE SCALE GENOMIC DNA]</scope>
    <source>
        <strain evidence="8 11">NRRL B-04010</strain>
    </source>
</reference>
<comment type="caution">
    <text evidence="9">The sequence shown here is derived from an EMBL/GenBank/DDBJ whole genome shotgun (WGS) entry which is preliminary data.</text>
</comment>
<dbReference type="Gene3D" id="1.10.1740.10">
    <property type="match status" value="1"/>
</dbReference>
<dbReference type="AlphaFoldDB" id="A0AAP7A3W0"/>
<gene>
    <name evidence="9" type="ORF">HMI46_24920</name>
    <name evidence="8" type="ORF">M5X12_00825</name>
</gene>
<evidence type="ECO:0000259" key="7">
    <source>
        <dbReference type="Pfam" id="PF08281"/>
    </source>
</evidence>
<dbReference type="Gene3D" id="1.10.10.10">
    <property type="entry name" value="Winged helix-like DNA-binding domain superfamily/Winged helix DNA-binding domain"/>
    <property type="match status" value="1"/>
</dbReference>
<keyword evidence="2" id="KW-0805">Transcription regulation</keyword>
<evidence type="ECO:0000256" key="4">
    <source>
        <dbReference type="ARBA" id="ARBA00023125"/>
    </source>
</evidence>
<dbReference type="EMBL" id="JAMDNP010000001">
    <property type="protein sequence ID" value="MCY9759106.1"/>
    <property type="molecule type" value="Genomic_DNA"/>
</dbReference>
<evidence type="ECO:0000259" key="6">
    <source>
        <dbReference type="Pfam" id="PF04542"/>
    </source>
</evidence>
<name>A0AAP7A3W0_PAEAL</name>
<dbReference type="EMBL" id="JABFOR010000056">
    <property type="protein sequence ID" value="NOJ73760.1"/>
    <property type="molecule type" value="Genomic_DNA"/>
</dbReference>
<dbReference type="InterPro" id="IPR013249">
    <property type="entry name" value="RNA_pol_sigma70_r4_t2"/>
</dbReference>
<keyword evidence="4" id="KW-0238">DNA-binding</keyword>
<evidence type="ECO:0000313" key="9">
    <source>
        <dbReference type="EMBL" id="NOJ73760.1"/>
    </source>
</evidence>
<evidence type="ECO:0000313" key="11">
    <source>
        <dbReference type="Proteomes" id="UP001527181"/>
    </source>
</evidence>
<dbReference type="PANTHER" id="PTHR43133">
    <property type="entry name" value="RNA POLYMERASE ECF-TYPE SIGMA FACTO"/>
    <property type="match status" value="1"/>
</dbReference>
<dbReference type="InterPro" id="IPR036388">
    <property type="entry name" value="WH-like_DNA-bd_sf"/>
</dbReference>
<keyword evidence="3" id="KW-0731">Sigma factor</keyword>
<accession>A0AAP7A3W0</accession>
<dbReference type="InterPro" id="IPR039425">
    <property type="entry name" value="RNA_pol_sigma-70-like"/>
</dbReference>
<feature type="domain" description="RNA polymerase sigma-70 region 2" evidence="6">
    <location>
        <begin position="30"/>
        <end position="96"/>
    </location>
</feature>
<dbReference type="SUPFAM" id="SSF88946">
    <property type="entry name" value="Sigma2 domain of RNA polymerase sigma factors"/>
    <property type="match status" value="1"/>
</dbReference>
<evidence type="ECO:0000256" key="3">
    <source>
        <dbReference type="ARBA" id="ARBA00023082"/>
    </source>
</evidence>
<dbReference type="InterPro" id="IPR013324">
    <property type="entry name" value="RNA_pol_sigma_r3/r4-like"/>
</dbReference>
<dbReference type="NCBIfam" id="TIGR02937">
    <property type="entry name" value="sigma70-ECF"/>
    <property type="match status" value="1"/>
</dbReference>
<sequence length="193" mass="23180">MSIVHQQSACSKASLINFSQLSNQIQAQIYNEYCHSYYHFVYSMIRNHHSTEDILQEAFLRLITKKLSHVNDDKLYGWIFTLTRNVAINYIRKQKKHGIATNMKELQMDTLHPQMISEWDYLKRFEVMTVQQYMNDLAPQLRTIMYLRFMKQLSYKEISAALHITEGAVRQNLYRGRKIIKERYLQEFEEHMC</sequence>
<dbReference type="Pfam" id="PF04542">
    <property type="entry name" value="Sigma70_r2"/>
    <property type="match status" value="1"/>
</dbReference>
<organism evidence="9 10">
    <name type="scientific">Paenibacillus alvei</name>
    <name type="common">Bacillus alvei</name>
    <dbReference type="NCBI Taxonomy" id="44250"/>
    <lineage>
        <taxon>Bacteria</taxon>
        <taxon>Bacillati</taxon>
        <taxon>Bacillota</taxon>
        <taxon>Bacilli</taxon>
        <taxon>Bacillales</taxon>
        <taxon>Paenibacillaceae</taxon>
        <taxon>Paenibacillus</taxon>
    </lineage>
</organism>
<dbReference type="InterPro" id="IPR014284">
    <property type="entry name" value="RNA_pol_sigma-70_dom"/>
</dbReference>
<evidence type="ECO:0000256" key="2">
    <source>
        <dbReference type="ARBA" id="ARBA00023015"/>
    </source>
</evidence>
<dbReference type="Pfam" id="PF08281">
    <property type="entry name" value="Sigma70_r4_2"/>
    <property type="match status" value="1"/>
</dbReference>
<keyword evidence="11" id="KW-1185">Reference proteome</keyword>
<dbReference type="GO" id="GO:0003677">
    <property type="term" value="F:DNA binding"/>
    <property type="evidence" value="ECO:0007669"/>
    <property type="project" value="UniProtKB-KW"/>
</dbReference>
<evidence type="ECO:0000313" key="8">
    <source>
        <dbReference type="EMBL" id="MCY9759106.1"/>
    </source>
</evidence>
<protein>
    <submittedName>
        <fullName evidence="9">RNA polymerase sigma factor</fullName>
    </submittedName>
</protein>
<dbReference type="GO" id="GO:0016987">
    <property type="term" value="F:sigma factor activity"/>
    <property type="evidence" value="ECO:0007669"/>
    <property type="project" value="UniProtKB-KW"/>
</dbReference>
<evidence type="ECO:0000256" key="5">
    <source>
        <dbReference type="ARBA" id="ARBA00023163"/>
    </source>
</evidence>
<reference evidence="9 10" key="1">
    <citation type="submission" date="2020-05" db="EMBL/GenBank/DDBJ databases">
        <title>Whole genome sequencing and identification of novel metabolites from Paenibacillus alvei strain JR949.</title>
        <authorList>
            <person name="Rajendhran J."/>
            <person name="Sree Pranav P."/>
            <person name="Mahalakshmi B."/>
            <person name="Karthikeyan R."/>
        </authorList>
    </citation>
    <scope>NUCLEOTIDE SEQUENCE [LARGE SCALE GENOMIC DNA]</scope>
    <source>
        <strain evidence="9 10">JR949</strain>
    </source>
</reference>
<dbReference type="PANTHER" id="PTHR43133:SF8">
    <property type="entry name" value="RNA POLYMERASE SIGMA FACTOR HI_1459-RELATED"/>
    <property type="match status" value="1"/>
</dbReference>
<dbReference type="InterPro" id="IPR013325">
    <property type="entry name" value="RNA_pol_sigma_r2"/>
</dbReference>
<dbReference type="Proteomes" id="UP001527181">
    <property type="component" value="Unassembled WGS sequence"/>
</dbReference>
<dbReference type="Proteomes" id="UP000552038">
    <property type="component" value="Unassembled WGS sequence"/>
</dbReference>
<dbReference type="CDD" id="cd06171">
    <property type="entry name" value="Sigma70_r4"/>
    <property type="match status" value="1"/>
</dbReference>
<feature type="domain" description="RNA polymerase sigma factor 70 region 4 type 2" evidence="7">
    <location>
        <begin position="130"/>
        <end position="178"/>
    </location>
</feature>
<keyword evidence="5" id="KW-0804">Transcription</keyword>
<proteinExistence type="inferred from homology"/>
<dbReference type="GO" id="GO:0006352">
    <property type="term" value="P:DNA-templated transcription initiation"/>
    <property type="evidence" value="ECO:0007669"/>
    <property type="project" value="InterPro"/>
</dbReference>
<dbReference type="InterPro" id="IPR007627">
    <property type="entry name" value="RNA_pol_sigma70_r2"/>
</dbReference>